<protein>
    <recommendedName>
        <fullName evidence="3">S-adenosylmethionine decarboxylase proenzyme</fullName>
    </recommendedName>
</protein>
<dbReference type="GO" id="GO:0008295">
    <property type="term" value="P:spermidine biosynthetic process"/>
    <property type="evidence" value="ECO:0007669"/>
    <property type="project" value="InterPro"/>
</dbReference>
<reference evidence="2" key="1">
    <citation type="journal article" date="2015" name="Nature">
        <title>Complex archaea that bridge the gap between prokaryotes and eukaryotes.</title>
        <authorList>
            <person name="Spang A."/>
            <person name="Saw J.H."/>
            <person name="Jorgensen S.L."/>
            <person name="Zaremba-Niedzwiedzka K."/>
            <person name="Martijn J."/>
            <person name="Lind A.E."/>
            <person name="van Eijk R."/>
            <person name="Schleper C."/>
            <person name="Guy L."/>
            <person name="Ettema T.J."/>
        </authorList>
    </citation>
    <scope>NUCLEOTIDE SEQUENCE</scope>
</reference>
<proteinExistence type="predicted"/>
<evidence type="ECO:0000256" key="1">
    <source>
        <dbReference type="ARBA" id="ARBA00001928"/>
    </source>
</evidence>
<comment type="caution">
    <text evidence="2">The sequence shown here is derived from an EMBL/GenBank/DDBJ whole genome shotgun (WGS) entry which is preliminary data.</text>
</comment>
<dbReference type="GO" id="GO:0004014">
    <property type="term" value="F:adenosylmethionine decarboxylase activity"/>
    <property type="evidence" value="ECO:0007669"/>
    <property type="project" value="InterPro"/>
</dbReference>
<accession>A0A0F8YP04</accession>
<comment type="cofactor">
    <cofactor evidence="1">
        <name>pyruvate</name>
        <dbReference type="ChEBI" id="CHEBI:15361"/>
    </cofactor>
</comment>
<feature type="non-terminal residue" evidence="2">
    <location>
        <position position="1"/>
    </location>
</feature>
<gene>
    <name evidence="2" type="ORF">LCGC14_3070310</name>
</gene>
<evidence type="ECO:0008006" key="3">
    <source>
        <dbReference type="Google" id="ProtNLM"/>
    </source>
</evidence>
<evidence type="ECO:0000313" key="2">
    <source>
        <dbReference type="EMBL" id="KKK55859.1"/>
    </source>
</evidence>
<sequence length="92" mass="10916">LCELIDMEREKLVWWDDLYVAKAEKETEPHLVGTSAVQFIRTSNVTIHTLDIMKRVYLNIFSCKTFEEDDVWDFVEKWFKGTIISKTTITRV</sequence>
<dbReference type="Gene3D" id="3.60.90.10">
    <property type="entry name" value="S-adenosylmethionine decarboxylase"/>
    <property type="match status" value="1"/>
</dbReference>
<dbReference type="AlphaFoldDB" id="A0A0F8YP04"/>
<dbReference type="Pfam" id="PF02675">
    <property type="entry name" value="AdoMet_dc"/>
    <property type="match status" value="1"/>
</dbReference>
<dbReference type="InterPro" id="IPR003826">
    <property type="entry name" value="AdoMetDC_fam_prok"/>
</dbReference>
<name>A0A0F8YP04_9ZZZZ</name>
<dbReference type="EMBL" id="LAZR01065287">
    <property type="protein sequence ID" value="KKK55859.1"/>
    <property type="molecule type" value="Genomic_DNA"/>
</dbReference>
<organism evidence="2">
    <name type="scientific">marine sediment metagenome</name>
    <dbReference type="NCBI Taxonomy" id="412755"/>
    <lineage>
        <taxon>unclassified sequences</taxon>
        <taxon>metagenomes</taxon>
        <taxon>ecological metagenomes</taxon>
    </lineage>
</organism>